<feature type="domain" description="Phosphotyrosine protein phosphatase I" evidence="2">
    <location>
        <begin position="5"/>
        <end position="175"/>
    </location>
</feature>
<dbReference type="STRING" id="1193182.BN11_1520023"/>
<evidence type="ECO:0000259" key="2">
    <source>
        <dbReference type="SMART" id="SM00226"/>
    </source>
</evidence>
<dbReference type="Proteomes" id="UP000035763">
    <property type="component" value="Unassembled WGS sequence"/>
</dbReference>
<evidence type="ECO:0000256" key="1">
    <source>
        <dbReference type="ARBA" id="ARBA00013064"/>
    </source>
</evidence>
<evidence type="ECO:0000313" key="4">
    <source>
        <dbReference type="Proteomes" id="UP000035763"/>
    </source>
</evidence>
<sequence length="194" mass="20828">MTRPARLLFVCTANIARSAYAEHRARDLFERVPSLAWEVASAGIPGYPGRPMDPHLAGELTRRGIRTPAHVSRVLDDAALEWADLALTFEMRQHLAILEAWPRRAGKVFGLRQFARAAALAPEAADIGALLHSVVALAEPDSMTLDVDDPYGRGRRAAHACAAEIDGVLRRILPALEAIAGCDASGDSTSDGIS</sequence>
<name>W6JUW2_9MICO</name>
<organism evidence="3 4">
    <name type="scientific">Nostocoides australiense Ben110</name>
    <dbReference type="NCBI Taxonomy" id="1193182"/>
    <lineage>
        <taxon>Bacteria</taxon>
        <taxon>Bacillati</taxon>
        <taxon>Actinomycetota</taxon>
        <taxon>Actinomycetes</taxon>
        <taxon>Micrococcales</taxon>
        <taxon>Intrasporangiaceae</taxon>
        <taxon>Nostocoides</taxon>
    </lineage>
</organism>
<dbReference type="AlphaFoldDB" id="W6JUW2"/>
<reference evidence="3 4" key="1">
    <citation type="journal article" date="2013" name="ISME J.">
        <title>A metabolic model for members of the genus Tetrasphaera involved in enhanced biological phosphorus removal.</title>
        <authorList>
            <person name="Kristiansen R."/>
            <person name="Nguyen H.T.T."/>
            <person name="Saunders A.M."/>
            <person name="Nielsen J.L."/>
            <person name="Wimmer R."/>
            <person name="Le V.Q."/>
            <person name="McIlroy S.J."/>
            <person name="Petrovski S."/>
            <person name="Seviour R.J."/>
            <person name="Calteau A."/>
            <person name="Nielsen K.L."/>
            <person name="Nielsen P.H."/>
        </authorList>
    </citation>
    <scope>NUCLEOTIDE SEQUENCE [LARGE SCALE GENOMIC DNA]</scope>
    <source>
        <strain evidence="3 4">Ben110</strain>
    </source>
</reference>
<gene>
    <name evidence="3" type="ORF">BN11_1520023</name>
</gene>
<dbReference type="InterPro" id="IPR050438">
    <property type="entry name" value="LMW_PTPase"/>
</dbReference>
<comment type="caution">
    <text evidence="3">The sequence shown here is derived from an EMBL/GenBank/DDBJ whole genome shotgun (WGS) entry which is preliminary data.</text>
</comment>
<dbReference type="EMBL" id="CAJA01000060">
    <property type="protein sequence ID" value="CCH72310.1"/>
    <property type="molecule type" value="Genomic_DNA"/>
</dbReference>
<dbReference type="GO" id="GO:0004725">
    <property type="term" value="F:protein tyrosine phosphatase activity"/>
    <property type="evidence" value="ECO:0007669"/>
    <property type="project" value="UniProtKB-EC"/>
</dbReference>
<dbReference type="InterPro" id="IPR036196">
    <property type="entry name" value="Ptyr_pPase_sf"/>
</dbReference>
<dbReference type="EC" id="3.1.3.48" evidence="1"/>
<dbReference type="Gene3D" id="3.40.50.2300">
    <property type="match status" value="1"/>
</dbReference>
<keyword evidence="4" id="KW-1185">Reference proteome</keyword>
<dbReference type="RefSeq" id="WP_048697552.1">
    <property type="nucleotide sequence ID" value="NZ_HG764815.1"/>
</dbReference>
<protein>
    <recommendedName>
        <fullName evidence="1">protein-tyrosine-phosphatase</fullName>
        <ecNumber evidence="1">3.1.3.48</ecNumber>
    </recommendedName>
</protein>
<evidence type="ECO:0000313" key="3">
    <source>
        <dbReference type="EMBL" id="CCH72310.1"/>
    </source>
</evidence>
<dbReference type="SMART" id="SM00226">
    <property type="entry name" value="LMWPc"/>
    <property type="match status" value="1"/>
</dbReference>
<dbReference type="Pfam" id="PF01451">
    <property type="entry name" value="LMWPc"/>
    <property type="match status" value="1"/>
</dbReference>
<dbReference type="PANTHER" id="PTHR11717:SF7">
    <property type="entry name" value="LOW MOLECULAR WEIGHT PHOSPHOTYROSINE PROTEIN PHOSPHATASE"/>
    <property type="match status" value="1"/>
</dbReference>
<proteinExistence type="predicted"/>
<dbReference type="SUPFAM" id="SSF52788">
    <property type="entry name" value="Phosphotyrosine protein phosphatases I"/>
    <property type="match status" value="1"/>
</dbReference>
<dbReference type="OrthoDB" id="9784339at2"/>
<dbReference type="InterPro" id="IPR023485">
    <property type="entry name" value="Ptyr_pPase"/>
</dbReference>
<accession>W6JUW2</accession>
<dbReference type="PANTHER" id="PTHR11717">
    <property type="entry name" value="LOW MOLECULAR WEIGHT PROTEIN TYROSINE PHOSPHATASE"/>
    <property type="match status" value="1"/>
</dbReference>